<gene>
    <name evidence="3" type="primary">Necator_chrIV.g14117</name>
    <name evidence="3" type="ORF">RB195_000823</name>
</gene>
<evidence type="ECO:0000256" key="1">
    <source>
        <dbReference type="SAM" id="MobiDB-lite"/>
    </source>
</evidence>
<feature type="chain" id="PRO_5045397621" evidence="2">
    <location>
        <begin position="20"/>
        <end position="74"/>
    </location>
</feature>
<reference evidence="3 4" key="1">
    <citation type="submission" date="2023-08" db="EMBL/GenBank/DDBJ databases">
        <title>A Necator americanus chromosomal reference genome.</title>
        <authorList>
            <person name="Ilik V."/>
            <person name="Petrzelkova K.J."/>
            <person name="Pardy F."/>
            <person name="Fuh T."/>
            <person name="Niatou-Singa F.S."/>
            <person name="Gouil Q."/>
            <person name="Baker L."/>
            <person name="Ritchie M.E."/>
            <person name="Jex A.R."/>
            <person name="Gazzola D."/>
            <person name="Li H."/>
            <person name="Toshio Fujiwara R."/>
            <person name="Zhan B."/>
            <person name="Aroian R.V."/>
            <person name="Pafco B."/>
            <person name="Schwarz E.M."/>
        </authorList>
    </citation>
    <scope>NUCLEOTIDE SEQUENCE [LARGE SCALE GENOMIC DNA]</scope>
    <source>
        <strain evidence="3 4">Aroian</strain>
        <tissue evidence="3">Whole animal</tissue>
    </source>
</reference>
<name>A0ABR1DBJ0_NECAM</name>
<evidence type="ECO:0000256" key="2">
    <source>
        <dbReference type="SAM" id="SignalP"/>
    </source>
</evidence>
<dbReference type="Proteomes" id="UP001303046">
    <property type="component" value="Unassembled WGS sequence"/>
</dbReference>
<organism evidence="3 4">
    <name type="scientific">Necator americanus</name>
    <name type="common">Human hookworm</name>
    <dbReference type="NCBI Taxonomy" id="51031"/>
    <lineage>
        <taxon>Eukaryota</taxon>
        <taxon>Metazoa</taxon>
        <taxon>Ecdysozoa</taxon>
        <taxon>Nematoda</taxon>
        <taxon>Chromadorea</taxon>
        <taxon>Rhabditida</taxon>
        <taxon>Rhabditina</taxon>
        <taxon>Rhabditomorpha</taxon>
        <taxon>Strongyloidea</taxon>
        <taxon>Ancylostomatidae</taxon>
        <taxon>Bunostominae</taxon>
        <taxon>Necator</taxon>
    </lineage>
</organism>
<dbReference type="EMBL" id="JAVFWL010000004">
    <property type="protein sequence ID" value="KAK6747859.1"/>
    <property type="molecule type" value="Genomic_DNA"/>
</dbReference>
<accession>A0ABR1DBJ0</accession>
<evidence type="ECO:0000313" key="3">
    <source>
        <dbReference type="EMBL" id="KAK6747859.1"/>
    </source>
</evidence>
<feature type="signal peptide" evidence="2">
    <location>
        <begin position="1"/>
        <end position="19"/>
    </location>
</feature>
<evidence type="ECO:0000313" key="4">
    <source>
        <dbReference type="Proteomes" id="UP001303046"/>
    </source>
</evidence>
<keyword evidence="2" id="KW-0732">Signal</keyword>
<keyword evidence="4" id="KW-1185">Reference proteome</keyword>
<comment type="caution">
    <text evidence="3">The sequence shown here is derived from an EMBL/GenBank/DDBJ whole genome shotgun (WGS) entry which is preliminary data.</text>
</comment>
<proteinExistence type="predicted"/>
<feature type="region of interest" description="Disordered" evidence="1">
    <location>
        <begin position="22"/>
        <end position="74"/>
    </location>
</feature>
<feature type="compositionally biased region" description="Polar residues" evidence="1">
    <location>
        <begin position="34"/>
        <end position="46"/>
    </location>
</feature>
<sequence>MYSLIAWIITLLTLLTVHGNEWPTQPSEMHEAQAQASRPQRLTVTSPHPFMRQIGPPSLGGKRVITPVPKGTFQ</sequence>
<protein>
    <submittedName>
        <fullName evidence="3">Uncharacterized protein</fullName>
    </submittedName>
</protein>